<dbReference type="FunFam" id="3.20.20.60:FF:000025">
    <property type="entry name" value="Pyruvate kinase"/>
    <property type="match status" value="1"/>
</dbReference>
<dbReference type="FunFam" id="2.40.33.10:FF:000001">
    <property type="entry name" value="Pyruvate kinase"/>
    <property type="match status" value="1"/>
</dbReference>
<feature type="domain" description="Pyruvate kinase C-terminal" evidence="22">
    <location>
        <begin position="353"/>
        <end position="465"/>
    </location>
</feature>
<keyword evidence="8 19" id="KW-0808">Transferase</keyword>
<comment type="caution">
    <text evidence="23">The sequence shown here is derived from an EMBL/GenBank/DDBJ whole genome shotgun (WGS) entry which is preliminary data.</text>
</comment>
<comment type="catalytic activity">
    <reaction evidence="17 19">
        <text>pyruvate + ATP = phosphoenolpyruvate + ADP + H(+)</text>
        <dbReference type="Rhea" id="RHEA:18157"/>
        <dbReference type="ChEBI" id="CHEBI:15361"/>
        <dbReference type="ChEBI" id="CHEBI:15378"/>
        <dbReference type="ChEBI" id="CHEBI:30616"/>
        <dbReference type="ChEBI" id="CHEBI:58702"/>
        <dbReference type="ChEBI" id="CHEBI:456216"/>
        <dbReference type="EC" id="2.7.1.40"/>
    </reaction>
</comment>
<organism evidence="23 24">
    <name type="scientific">Kocuria tytonicola</name>
    <dbReference type="NCBI Taxonomy" id="2055946"/>
    <lineage>
        <taxon>Bacteria</taxon>
        <taxon>Bacillati</taxon>
        <taxon>Actinomycetota</taxon>
        <taxon>Actinomycetes</taxon>
        <taxon>Micrococcales</taxon>
        <taxon>Micrococcaceae</taxon>
        <taxon>Kocuria</taxon>
    </lineage>
</organism>
<dbReference type="InterPro" id="IPR015795">
    <property type="entry name" value="Pyrv_Knase_C"/>
</dbReference>
<reference evidence="23 24" key="1">
    <citation type="submission" date="2018-10" db="EMBL/GenBank/DDBJ databases">
        <title>Kocuria tytonicola, new bacteria from the preen glands of American barn owls (Tyto furcata).</title>
        <authorList>
            <person name="Braun M.S."/>
            <person name="Wang E."/>
            <person name="Zimmermann S."/>
            <person name="Boutin S."/>
            <person name="Wagner H."/>
            <person name="Wink M."/>
        </authorList>
    </citation>
    <scope>NUCLEOTIDE SEQUENCE [LARGE SCALE GENOMIC DNA]</scope>
    <source>
        <strain evidence="23 24">473</strain>
    </source>
</reference>
<evidence type="ECO:0000256" key="8">
    <source>
        <dbReference type="ARBA" id="ARBA00022679"/>
    </source>
</evidence>
<dbReference type="InterPro" id="IPR011037">
    <property type="entry name" value="Pyrv_Knase-like_insert_dom_sf"/>
</dbReference>
<keyword evidence="10" id="KW-0547">Nucleotide-binding</keyword>
<dbReference type="SUPFAM" id="SSF51621">
    <property type="entry name" value="Phosphoenolpyruvate/pyruvate domain"/>
    <property type="match status" value="1"/>
</dbReference>
<dbReference type="InterPro" id="IPR015813">
    <property type="entry name" value="Pyrv/PenolPyrv_kinase-like_dom"/>
</dbReference>
<comment type="pathway">
    <text evidence="3 19">Carbohydrate degradation; glycolysis; pyruvate from D-glyceraldehyde 3-phosphate: step 5/5.</text>
</comment>
<evidence type="ECO:0000256" key="12">
    <source>
        <dbReference type="ARBA" id="ARBA00022840"/>
    </source>
</evidence>
<accession>A0A3L9L9R7</accession>
<gene>
    <name evidence="23" type="primary">pyk</name>
    <name evidence="23" type="ORF">EAE32_07105</name>
</gene>
<comment type="cofactor">
    <cofactor evidence="2">
        <name>K(+)</name>
        <dbReference type="ChEBI" id="CHEBI:29103"/>
    </cofactor>
</comment>
<dbReference type="Pfam" id="PF00224">
    <property type="entry name" value="PK"/>
    <property type="match status" value="1"/>
</dbReference>
<dbReference type="Pfam" id="PF02887">
    <property type="entry name" value="PK_C"/>
    <property type="match status" value="1"/>
</dbReference>
<evidence type="ECO:0000256" key="11">
    <source>
        <dbReference type="ARBA" id="ARBA00022777"/>
    </source>
</evidence>
<evidence type="ECO:0000256" key="20">
    <source>
        <dbReference type="SAM" id="MobiDB-lite"/>
    </source>
</evidence>
<dbReference type="Gene3D" id="2.40.33.10">
    <property type="entry name" value="PK beta-barrel domain-like"/>
    <property type="match status" value="1"/>
</dbReference>
<keyword evidence="13 19" id="KW-0460">Magnesium</keyword>
<feature type="domain" description="Pyruvate kinase barrel" evidence="21">
    <location>
        <begin position="1"/>
        <end position="321"/>
    </location>
</feature>
<evidence type="ECO:0000256" key="9">
    <source>
        <dbReference type="ARBA" id="ARBA00022723"/>
    </source>
</evidence>
<evidence type="ECO:0000256" key="16">
    <source>
        <dbReference type="ARBA" id="ARBA00023317"/>
    </source>
</evidence>
<evidence type="ECO:0000256" key="10">
    <source>
        <dbReference type="ARBA" id="ARBA00022741"/>
    </source>
</evidence>
<keyword evidence="12" id="KW-0067">ATP-binding</keyword>
<dbReference type="Gene3D" id="3.20.20.60">
    <property type="entry name" value="Phosphoenolpyruvate-binding domains"/>
    <property type="match status" value="1"/>
</dbReference>
<comment type="subunit">
    <text evidence="5">Homotetramer.</text>
</comment>
<keyword evidence="14" id="KW-0630">Potassium</keyword>
<keyword evidence="11 19" id="KW-0418">Kinase</keyword>
<dbReference type="PRINTS" id="PR01050">
    <property type="entry name" value="PYRUVTKNASE"/>
</dbReference>
<evidence type="ECO:0000259" key="22">
    <source>
        <dbReference type="Pfam" id="PF02887"/>
    </source>
</evidence>
<comment type="cofactor">
    <cofactor evidence="1">
        <name>Mg(2+)</name>
        <dbReference type="ChEBI" id="CHEBI:18420"/>
    </cofactor>
</comment>
<dbReference type="SUPFAM" id="SSF50800">
    <property type="entry name" value="PK beta-barrel domain-like"/>
    <property type="match status" value="1"/>
</dbReference>
<evidence type="ECO:0000256" key="19">
    <source>
        <dbReference type="RuleBase" id="RU000504"/>
    </source>
</evidence>
<dbReference type="NCBIfam" id="NF004491">
    <property type="entry name" value="PRK05826.1"/>
    <property type="match status" value="1"/>
</dbReference>
<evidence type="ECO:0000256" key="6">
    <source>
        <dbReference type="ARBA" id="ARBA00012142"/>
    </source>
</evidence>
<evidence type="ECO:0000256" key="18">
    <source>
        <dbReference type="NCBIfam" id="TIGR01064"/>
    </source>
</evidence>
<dbReference type="NCBIfam" id="NF004978">
    <property type="entry name" value="PRK06354.1"/>
    <property type="match status" value="1"/>
</dbReference>
<dbReference type="InterPro" id="IPR036918">
    <property type="entry name" value="Pyrv_Knase_C_sf"/>
</dbReference>
<dbReference type="NCBIfam" id="NF004886">
    <property type="entry name" value="PRK06247.1"/>
    <property type="match status" value="1"/>
</dbReference>
<dbReference type="Gene3D" id="3.40.1380.20">
    <property type="entry name" value="Pyruvate kinase, C-terminal domain"/>
    <property type="match status" value="1"/>
</dbReference>
<dbReference type="GO" id="GO:0004743">
    <property type="term" value="F:pyruvate kinase activity"/>
    <property type="evidence" value="ECO:0007669"/>
    <property type="project" value="UniProtKB-UniRule"/>
</dbReference>
<dbReference type="Proteomes" id="UP000277871">
    <property type="component" value="Unassembled WGS sequence"/>
</dbReference>
<dbReference type="InterPro" id="IPR001697">
    <property type="entry name" value="Pyr_Knase"/>
</dbReference>
<dbReference type="GO" id="GO:0000287">
    <property type="term" value="F:magnesium ion binding"/>
    <property type="evidence" value="ECO:0007669"/>
    <property type="project" value="UniProtKB-UniRule"/>
</dbReference>
<dbReference type="InterPro" id="IPR018209">
    <property type="entry name" value="Pyrv_Knase_AS"/>
</dbReference>
<dbReference type="InterPro" id="IPR015793">
    <property type="entry name" value="Pyrv_Knase_brl"/>
</dbReference>
<evidence type="ECO:0000256" key="1">
    <source>
        <dbReference type="ARBA" id="ARBA00001946"/>
    </source>
</evidence>
<keyword evidence="15 19" id="KW-0324">Glycolysis</keyword>
<evidence type="ECO:0000256" key="4">
    <source>
        <dbReference type="ARBA" id="ARBA00008663"/>
    </source>
</evidence>
<keyword evidence="16 23" id="KW-0670">Pyruvate</keyword>
<evidence type="ECO:0000256" key="13">
    <source>
        <dbReference type="ARBA" id="ARBA00022842"/>
    </source>
</evidence>
<proteinExistence type="inferred from homology"/>
<dbReference type="RefSeq" id="WP_121864594.1">
    <property type="nucleotide sequence ID" value="NZ_RDEX01000001.1"/>
</dbReference>
<evidence type="ECO:0000256" key="17">
    <source>
        <dbReference type="ARBA" id="ARBA00048152"/>
    </source>
</evidence>
<evidence type="ECO:0000256" key="2">
    <source>
        <dbReference type="ARBA" id="ARBA00001958"/>
    </source>
</evidence>
<dbReference type="UniPathway" id="UPA00109">
    <property type="reaction ID" value="UER00188"/>
</dbReference>
<dbReference type="EC" id="2.7.1.40" evidence="6 18"/>
<evidence type="ECO:0000313" key="23">
    <source>
        <dbReference type="EMBL" id="RLY94884.1"/>
    </source>
</evidence>
<sequence length="501" mass="54464">MRRAKIVATIGPAISSYENVTRAIQAGMNVARLNMSHGDHSVHNVSYENLRRASEELGSTVAVLADLQGPKIRLGSFQDGPHDLAEGDTFTITVRDVPGTRQLCSTTHKGLPGDVNVGDPLLIDDGKVALRATAVTDTDVTTEVVVPGTVSDHKGINLPGVAVNVPALSEKDEADLRWALQRGVDIIALSFVRDAKDVTRVHEIMAEEGRRIPVIAKIEKPQAVDALHEIIDAFDGIMVARGDLGVELPLEAVPIVQKRAIELARRWAKPVIVATQVLESMIDNPRPTRAEASDCANAVLDGADAVMLSGETSVGKYPIKTLETMSDIIEATEREGMDRMPPLGTEPRTRGGAITRAAVTIARQLDVNWICTFTQSGDSARRLSRLRPDRPILAFTPEKSVQSWLQLLWGVQPILVERVEHTDDMTRQVDHYLLEQELADTEDMVVICAGSPPGHAGSTNLVKVHRVGDLQDAGEAPQREPHEGIRPWGMNLPGSASWREP</sequence>
<dbReference type="InterPro" id="IPR040442">
    <property type="entry name" value="Pyrv_kinase-like_dom_sf"/>
</dbReference>
<dbReference type="PANTHER" id="PTHR11817">
    <property type="entry name" value="PYRUVATE KINASE"/>
    <property type="match status" value="1"/>
</dbReference>
<evidence type="ECO:0000256" key="3">
    <source>
        <dbReference type="ARBA" id="ARBA00004997"/>
    </source>
</evidence>
<dbReference type="PROSITE" id="PS00110">
    <property type="entry name" value="PYRUVATE_KINASE"/>
    <property type="match status" value="1"/>
</dbReference>
<dbReference type="NCBIfam" id="TIGR01064">
    <property type="entry name" value="pyruv_kin"/>
    <property type="match status" value="1"/>
</dbReference>
<dbReference type="GO" id="GO:0030955">
    <property type="term" value="F:potassium ion binding"/>
    <property type="evidence" value="ECO:0007669"/>
    <property type="project" value="UniProtKB-UniRule"/>
</dbReference>
<protein>
    <recommendedName>
        <fullName evidence="7 18">Pyruvate kinase</fullName>
        <ecNumber evidence="6 18">2.7.1.40</ecNumber>
    </recommendedName>
</protein>
<name>A0A3L9L9R7_9MICC</name>
<feature type="region of interest" description="Disordered" evidence="20">
    <location>
        <begin position="472"/>
        <end position="501"/>
    </location>
</feature>
<keyword evidence="9" id="KW-0479">Metal-binding</keyword>
<comment type="similarity">
    <text evidence="4 19">Belongs to the pyruvate kinase family.</text>
</comment>
<evidence type="ECO:0000259" key="21">
    <source>
        <dbReference type="Pfam" id="PF00224"/>
    </source>
</evidence>
<dbReference type="GO" id="GO:0016301">
    <property type="term" value="F:kinase activity"/>
    <property type="evidence" value="ECO:0007669"/>
    <property type="project" value="UniProtKB-KW"/>
</dbReference>
<dbReference type="InterPro" id="IPR015806">
    <property type="entry name" value="Pyrv_Knase_insert_dom_sf"/>
</dbReference>
<dbReference type="EMBL" id="RDEX01000001">
    <property type="protein sequence ID" value="RLY94884.1"/>
    <property type="molecule type" value="Genomic_DNA"/>
</dbReference>
<evidence type="ECO:0000256" key="14">
    <source>
        <dbReference type="ARBA" id="ARBA00022958"/>
    </source>
</evidence>
<dbReference type="SUPFAM" id="SSF52935">
    <property type="entry name" value="PK C-terminal domain-like"/>
    <property type="match status" value="1"/>
</dbReference>
<dbReference type="AlphaFoldDB" id="A0A3L9L9R7"/>
<evidence type="ECO:0000256" key="15">
    <source>
        <dbReference type="ARBA" id="ARBA00023152"/>
    </source>
</evidence>
<dbReference type="GO" id="GO:0005524">
    <property type="term" value="F:ATP binding"/>
    <property type="evidence" value="ECO:0007669"/>
    <property type="project" value="UniProtKB-KW"/>
</dbReference>
<evidence type="ECO:0000256" key="7">
    <source>
        <dbReference type="ARBA" id="ARBA00018587"/>
    </source>
</evidence>
<evidence type="ECO:0000256" key="5">
    <source>
        <dbReference type="ARBA" id="ARBA00011881"/>
    </source>
</evidence>
<evidence type="ECO:0000313" key="24">
    <source>
        <dbReference type="Proteomes" id="UP000277871"/>
    </source>
</evidence>
<dbReference type="FunFam" id="3.40.1380.20:FF:000009">
    <property type="entry name" value="Pyruvate kinase"/>
    <property type="match status" value="1"/>
</dbReference>
<keyword evidence="24" id="KW-1185">Reference proteome</keyword>